<feature type="non-terminal residue" evidence="2">
    <location>
        <position position="91"/>
    </location>
</feature>
<evidence type="ECO:0000313" key="2">
    <source>
        <dbReference type="EMBL" id="CAA9366052.1"/>
    </source>
</evidence>
<dbReference type="GO" id="GO:0005524">
    <property type="term" value="F:ATP binding"/>
    <property type="evidence" value="ECO:0007669"/>
    <property type="project" value="UniProtKB-KW"/>
</dbReference>
<organism evidence="2">
    <name type="scientific">uncultured Microvirga sp</name>
    <dbReference type="NCBI Taxonomy" id="412392"/>
    <lineage>
        <taxon>Bacteria</taxon>
        <taxon>Pseudomonadati</taxon>
        <taxon>Pseudomonadota</taxon>
        <taxon>Alphaproteobacteria</taxon>
        <taxon>Hyphomicrobiales</taxon>
        <taxon>Methylobacteriaceae</taxon>
        <taxon>Microvirga</taxon>
        <taxon>environmental samples</taxon>
    </lineage>
</organism>
<accession>A0A6J4MQM5</accession>
<sequence>GGCAHDPDPSLHGRADRLSAEPQQAWRAAGPDPRYDAFARHAAARLSLFAALPARDRDLPAGDARPDPLRRRPPHGALPPPARRANSPGGV</sequence>
<feature type="region of interest" description="Disordered" evidence="1">
    <location>
        <begin position="1"/>
        <end position="31"/>
    </location>
</feature>
<gene>
    <name evidence="2" type="ORF">AVDCRST_MAG90-3411</name>
</gene>
<keyword evidence="2" id="KW-0547">Nucleotide-binding</keyword>
<name>A0A6J4MQM5_9HYPH</name>
<reference evidence="2" key="1">
    <citation type="submission" date="2020-02" db="EMBL/GenBank/DDBJ databases">
        <authorList>
            <person name="Meier V. D."/>
        </authorList>
    </citation>
    <scope>NUCLEOTIDE SEQUENCE</scope>
    <source>
        <strain evidence="2">AVDCRST_MAG90</strain>
    </source>
</reference>
<keyword evidence="2" id="KW-0067">ATP-binding</keyword>
<feature type="region of interest" description="Disordered" evidence="1">
    <location>
        <begin position="52"/>
        <end position="91"/>
    </location>
</feature>
<evidence type="ECO:0000256" key="1">
    <source>
        <dbReference type="SAM" id="MobiDB-lite"/>
    </source>
</evidence>
<proteinExistence type="predicted"/>
<feature type="non-terminal residue" evidence="2">
    <location>
        <position position="1"/>
    </location>
</feature>
<protein>
    <submittedName>
        <fullName evidence="2">ABC transporter, ATP-binding protein (Cluster 5, nickel/peptides/opines)</fullName>
    </submittedName>
</protein>
<feature type="compositionally biased region" description="Basic and acidic residues" evidence="1">
    <location>
        <begin position="54"/>
        <end position="70"/>
    </location>
</feature>
<dbReference type="EMBL" id="CADCUC010000730">
    <property type="protein sequence ID" value="CAA9366052.1"/>
    <property type="molecule type" value="Genomic_DNA"/>
</dbReference>
<dbReference type="AlphaFoldDB" id="A0A6J4MQM5"/>
<feature type="compositionally biased region" description="Basic and acidic residues" evidence="1">
    <location>
        <begin position="1"/>
        <end position="19"/>
    </location>
</feature>